<gene>
    <name evidence="2" type="ORF">ECRASSUSDP1_LOCUS19579</name>
</gene>
<evidence type="ECO:0000313" key="2">
    <source>
        <dbReference type="EMBL" id="CAI2378184.1"/>
    </source>
</evidence>
<sequence length="260" mass="30002">MSICFLLKLLGYICAYLFLMNFLKEIGFLSGFKQYFTENIEDCAKKGTCVFETAKFSIFCILWGMTVAPTPEVDEVWERVFYELNGDKGFVVMFLVRFASDIMLYYVINLVVFHGGKKAEFIKTSHIFLFLNCLLANSYGYSFLFCLTLIPRPVKMIFFGILENTQMFYYPLALVLSSIDILLHYCQTHLKLNSSKIQEGITDTSEIYTITLMIIGMISLISSVIFIIQAARKYTDEEYHKYKGNRISSDVSNQFHPSAY</sequence>
<organism evidence="2 3">
    <name type="scientific">Euplotes crassus</name>
    <dbReference type="NCBI Taxonomy" id="5936"/>
    <lineage>
        <taxon>Eukaryota</taxon>
        <taxon>Sar</taxon>
        <taxon>Alveolata</taxon>
        <taxon>Ciliophora</taxon>
        <taxon>Intramacronucleata</taxon>
        <taxon>Spirotrichea</taxon>
        <taxon>Hypotrichia</taxon>
        <taxon>Euplotida</taxon>
        <taxon>Euplotidae</taxon>
        <taxon>Moneuplotes</taxon>
    </lineage>
</organism>
<evidence type="ECO:0000313" key="3">
    <source>
        <dbReference type="Proteomes" id="UP001295684"/>
    </source>
</evidence>
<keyword evidence="1" id="KW-1133">Transmembrane helix</keyword>
<protein>
    <submittedName>
        <fullName evidence="2">Uncharacterized protein</fullName>
    </submittedName>
</protein>
<name>A0AAD2D271_EUPCR</name>
<dbReference type="AlphaFoldDB" id="A0AAD2D271"/>
<proteinExistence type="predicted"/>
<feature type="transmembrane region" description="Helical" evidence="1">
    <location>
        <begin position="6"/>
        <end position="23"/>
    </location>
</feature>
<accession>A0AAD2D271</accession>
<feature type="transmembrane region" description="Helical" evidence="1">
    <location>
        <begin position="168"/>
        <end position="187"/>
    </location>
</feature>
<evidence type="ECO:0000256" key="1">
    <source>
        <dbReference type="SAM" id="Phobius"/>
    </source>
</evidence>
<keyword evidence="1" id="KW-0472">Membrane</keyword>
<feature type="transmembrane region" description="Helical" evidence="1">
    <location>
        <begin position="89"/>
        <end position="108"/>
    </location>
</feature>
<comment type="caution">
    <text evidence="2">The sequence shown here is derived from an EMBL/GenBank/DDBJ whole genome shotgun (WGS) entry which is preliminary data.</text>
</comment>
<feature type="transmembrane region" description="Helical" evidence="1">
    <location>
        <begin position="207"/>
        <end position="228"/>
    </location>
</feature>
<keyword evidence="3" id="KW-1185">Reference proteome</keyword>
<keyword evidence="1" id="KW-0812">Transmembrane</keyword>
<dbReference type="Proteomes" id="UP001295684">
    <property type="component" value="Unassembled WGS sequence"/>
</dbReference>
<reference evidence="2" key="1">
    <citation type="submission" date="2023-07" db="EMBL/GenBank/DDBJ databases">
        <authorList>
            <consortium name="AG Swart"/>
            <person name="Singh M."/>
            <person name="Singh A."/>
            <person name="Seah K."/>
            <person name="Emmerich C."/>
        </authorList>
    </citation>
    <scope>NUCLEOTIDE SEQUENCE</scope>
    <source>
        <strain evidence="2">DP1</strain>
    </source>
</reference>
<dbReference type="EMBL" id="CAMPGE010019883">
    <property type="protein sequence ID" value="CAI2378184.1"/>
    <property type="molecule type" value="Genomic_DNA"/>
</dbReference>
<feature type="transmembrane region" description="Helical" evidence="1">
    <location>
        <begin position="128"/>
        <end position="147"/>
    </location>
</feature>